<dbReference type="CDD" id="cd00306">
    <property type="entry name" value="Peptidases_S8_S53"/>
    <property type="match status" value="1"/>
</dbReference>
<name>A0A423VJ92_CYTCH</name>
<evidence type="ECO:0000313" key="4">
    <source>
        <dbReference type="Proteomes" id="UP000284375"/>
    </source>
</evidence>
<evidence type="ECO:0000259" key="2">
    <source>
        <dbReference type="Pfam" id="PF00082"/>
    </source>
</evidence>
<evidence type="ECO:0000313" key="3">
    <source>
        <dbReference type="EMBL" id="ROV91004.1"/>
    </source>
</evidence>
<organism evidence="3 4">
    <name type="scientific">Cytospora chrysosperma</name>
    <name type="common">Cytospora canker fungus</name>
    <name type="synonym">Sphaeria chrysosperma</name>
    <dbReference type="NCBI Taxonomy" id="252740"/>
    <lineage>
        <taxon>Eukaryota</taxon>
        <taxon>Fungi</taxon>
        <taxon>Dikarya</taxon>
        <taxon>Ascomycota</taxon>
        <taxon>Pezizomycotina</taxon>
        <taxon>Sordariomycetes</taxon>
        <taxon>Sordariomycetidae</taxon>
        <taxon>Diaporthales</taxon>
        <taxon>Cytosporaceae</taxon>
        <taxon>Cytospora</taxon>
    </lineage>
</organism>
<feature type="compositionally biased region" description="Basic and acidic residues" evidence="1">
    <location>
        <begin position="464"/>
        <end position="477"/>
    </location>
</feature>
<accession>A0A423VJ92</accession>
<dbReference type="GO" id="GO:0006508">
    <property type="term" value="P:proteolysis"/>
    <property type="evidence" value="ECO:0007669"/>
    <property type="project" value="InterPro"/>
</dbReference>
<dbReference type="InterPro" id="IPR000209">
    <property type="entry name" value="Peptidase_S8/S53_dom"/>
</dbReference>
<dbReference type="Gene3D" id="3.40.50.200">
    <property type="entry name" value="Peptidase S8/S53 domain"/>
    <property type="match status" value="1"/>
</dbReference>
<reference evidence="3 4" key="1">
    <citation type="submission" date="2015-09" db="EMBL/GenBank/DDBJ databases">
        <title>Host preference determinants of Valsa canker pathogens revealed by comparative genomics.</title>
        <authorList>
            <person name="Yin Z."/>
            <person name="Huang L."/>
        </authorList>
    </citation>
    <scope>NUCLEOTIDE SEQUENCE [LARGE SCALE GENOMIC DNA]</scope>
    <source>
        <strain evidence="3 4">YSFL</strain>
    </source>
</reference>
<dbReference type="OrthoDB" id="1896086at2759"/>
<keyword evidence="4" id="KW-1185">Reference proteome</keyword>
<dbReference type="Proteomes" id="UP000284375">
    <property type="component" value="Unassembled WGS sequence"/>
</dbReference>
<gene>
    <name evidence="3" type="ORF">VSDG_07720</name>
</gene>
<dbReference type="GO" id="GO:0004252">
    <property type="term" value="F:serine-type endopeptidase activity"/>
    <property type="evidence" value="ECO:0007669"/>
    <property type="project" value="InterPro"/>
</dbReference>
<feature type="region of interest" description="Disordered" evidence="1">
    <location>
        <begin position="430"/>
        <end position="534"/>
    </location>
</feature>
<dbReference type="InterPro" id="IPR036852">
    <property type="entry name" value="Peptidase_S8/S53_dom_sf"/>
</dbReference>
<dbReference type="SUPFAM" id="SSF52743">
    <property type="entry name" value="Subtilisin-like"/>
    <property type="match status" value="1"/>
</dbReference>
<feature type="compositionally biased region" description="Acidic residues" evidence="1">
    <location>
        <begin position="478"/>
        <end position="526"/>
    </location>
</feature>
<feature type="domain" description="Peptidase S8/S53" evidence="2">
    <location>
        <begin position="109"/>
        <end position="327"/>
    </location>
</feature>
<evidence type="ECO:0000256" key="1">
    <source>
        <dbReference type="SAM" id="MobiDB-lite"/>
    </source>
</evidence>
<dbReference type="EMBL" id="LJZO01000046">
    <property type="protein sequence ID" value="ROV91004.1"/>
    <property type="molecule type" value="Genomic_DNA"/>
</dbReference>
<proteinExistence type="predicted"/>
<protein>
    <recommendedName>
        <fullName evidence="2">Peptidase S8/S53 domain-containing protein</fullName>
    </recommendedName>
</protein>
<dbReference type="Pfam" id="PF00082">
    <property type="entry name" value="Peptidase_S8"/>
    <property type="match status" value="1"/>
</dbReference>
<comment type="caution">
    <text evidence="3">The sequence shown here is derived from an EMBL/GenBank/DDBJ whole genome shotgun (WGS) entry which is preliminary data.</text>
</comment>
<sequence>MAPVIHSEDASDRLYLSLLSSPEDHDKPNTGTYSFNPDAQGQGTWLVMIDTGYDWQRFPEEFGTPGEPRPLSVWNVPEDIRNRELRAEEIAGGLHWPPNDDRDYGDPFEGVPEGHGTQCAILAGGLQSGVARRAGLYLIKAGGAVMDQAGLIVEEDVCADSLISALGHILDLLRDGGLPRGKTILVIDTLWNIKDMRKNTSRGEEGYMEWHGKVANALDDLDSLGGVLVTVSAGNDGREKPPGRTDEYMPNILSARHGSPLIITGAVNNRGQLAKLSSPGTANVPITCYAVGKDIMLIDLSIDQKRSQEGTSFSAAIVAGQAACAVSDPLNEEQLKWCIDDIGGDRIGNRLKNWFSREGLGSFQRVAEEDILDPTSTWEDYPIPERVNVVCNSCATHNLRDGRNMGEVGGKIHGAEDLYREVDGKQVGKLDGKIKGQIDEESGGEGHEEAGGKSGTKLEGAVDVDGRPEHDTKRYADGDADGNVDGSVDGDVDGNVDGDVDGNVDGDVDGNVDGDVDGDAKETDEEPPSKRHKH</sequence>
<dbReference type="AlphaFoldDB" id="A0A423VJ92"/>
<feature type="compositionally biased region" description="Basic and acidic residues" evidence="1">
    <location>
        <begin position="430"/>
        <end position="451"/>
    </location>
</feature>